<dbReference type="InterPro" id="IPR036397">
    <property type="entry name" value="RNaseH_sf"/>
</dbReference>
<dbReference type="PROSITE" id="PS50878">
    <property type="entry name" value="RT_POL"/>
    <property type="match status" value="1"/>
</dbReference>
<dbReference type="InterPro" id="IPR043502">
    <property type="entry name" value="DNA/RNA_pol_sf"/>
</dbReference>
<dbReference type="InterPro" id="IPR012337">
    <property type="entry name" value="RNaseH-like_sf"/>
</dbReference>
<dbReference type="InterPro" id="IPR041577">
    <property type="entry name" value="RT_RNaseH_2"/>
</dbReference>
<organism evidence="4 5">
    <name type="scientific">Taxus chinensis</name>
    <name type="common">Chinese yew</name>
    <name type="synonym">Taxus wallichiana var. chinensis</name>
    <dbReference type="NCBI Taxonomy" id="29808"/>
    <lineage>
        <taxon>Eukaryota</taxon>
        <taxon>Viridiplantae</taxon>
        <taxon>Streptophyta</taxon>
        <taxon>Embryophyta</taxon>
        <taxon>Tracheophyta</taxon>
        <taxon>Spermatophyta</taxon>
        <taxon>Pinopsida</taxon>
        <taxon>Pinidae</taxon>
        <taxon>Conifers II</taxon>
        <taxon>Cupressales</taxon>
        <taxon>Taxaceae</taxon>
        <taxon>Taxus</taxon>
    </lineage>
</organism>
<protein>
    <submittedName>
        <fullName evidence="4">Uncharacterized protein</fullName>
    </submittedName>
</protein>
<dbReference type="GO" id="GO:0003824">
    <property type="term" value="F:catalytic activity"/>
    <property type="evidence" value="ECO:0007669"/>
    <property type="project" value="UniProtKB-KW"/>
</dbReference>
<evidence type="ECO:0000313" key="5">
    <source>
        <dbReference type="Proteomes" id="UP000824469"/>
    </source>
</evidence>
<dbReference type="InterPro" id="IPR043128">
    <property type="entry name" value="Rev_trsase/Diguanyl_cyclase"/>
</dbReference>
<dbReference type="PANTHER" id="PTHR37984">
    <property type="entry name" value="PROTEIN CBG26694"/>
    <property type="match status" value="1"/>
</dbReference>
<sequence length="847" mass="96436">MKELNKLIEASIIFPIKHSSWVANLVPVRKKNGEIRLCVDFKDLNRASLKDHYPLPSMEQILQVVFGSERFSLLDGYSGYNQIMVKEDDQFKTTFTTKWGTYAYKKMPFGLSNAGATFQRAMDMAFKGLINQIVLIYLDDITVFSKNAADHLFHLRQVFQRCRRFGVSLNPKKCIFLAHEGKLLGHIVSKEGLAIDPERVEAIKALPLPSHKKALQSFLGKINFVRRFVPNFAALVKPITLMLKKSLAFRWTAEGKASFEAIKEAISQAPTLVNPYFSKDFILYAFGGNDTISAILVQQNKENSEQPIAFFSQSLEDYEVRYSFIEKQVLVVIRGLKKFKHLVSNNKIQLLVSHAGVKEFLLSKDLNEKHAGWITHVMEYDIEIKVTKLVHGRGLCEQLASALQDETNNEKEVVLILQDDQEKERNDVPAPCWTQDMVHFLQTGMCPHGMNKAKRRHFRLQAIPYVLIDGVLFKRDINGILLRCIGTDQVERVLQEFHVEAAGGHFSPRVTALKIMKVGYYWPRVFSDCYTWIKRCKNCAFFKGKEKLAALPLHPISVDQPFMQWGLDFIGVINPNSSQGHKWILTATDYFTKWTEAVALKEANESSILDFYEGIVTRFGVPATIISDNALAFIGSKITGWAVKNGTYLSTSSNYYPQGNGQAESTNKNLLKIIKRTLDENQRTWHTKLKTALWADRITPKRSTGSSPFKLVYGKEVVLPISLELPALELVRQLEMSEFAPMEVRYVELIELEEARESALQALERSQASIKKCFDKKAKARTFQEGDLVLKWDADRAKPGRHSKFDAIWSGPYMITRCKSSNAFQLSSLEGEELQIPVNGIYLKHCY</sequence>
<dbReference type="CDD" id="cd01647">
    <property type="entry name" value="RT_LTR"/>
    <property type="match status" value="1"/>
</dbReference>
<dbReference type="InterPro" id="IPR050951">
    <property type="entry name" value="Retrovirus_Pol_polyprotein"/>
</dbReference>
<gene>
    <name evidence="4" type="ORF">KI387_044277</name>
</gene>
<evidence type="ECO:0000256" key="1">
    <source>
        <dbReference type="ARBA" id="ARBA00023268"/>
    </source>
</evidence>
<dbReference type="FunFam" id="3.30.70.270:FF:000020">
    <property type="entry name" value="Transposon Tf2-6 polyprotein-like Protein"/>
    <property type="match status" value="1"/>
</dbReference>
<dbReference type="Pfam" id="PF17921">
    <property type="entry name" value="Integrase_H2C2"/>
    <property type="match status" value="1"/>
</dbReference>
<dbReference type="Proteomes" id="UP000824469">
    <property type="component" value="Unassembled WGS sequence"/>
</dbReference>
<dbReference type="InterPro" id="IPR041588">
    <property type="entry name" value="Integrase_H2C2"/>
</dbReference>
<dbReference type="SUPFAM" id="SSF56672">
    <property type="entry name" value="DNA/RNA polymerases"/>
    <property type="match status" value="1"/>
</dbReference>
<proteinExistence type="predicted"/>
<dbReference type="Gene3D" id="3.30.70.270">
    <property type="match status" value="2"/>
</dbReference>
<dbReference type="InterPro" id="IPR001584">
    <property type="entry name" value="Integrase_cat-core"/>
</dbReference>
<dbReference type="SUPFAM" id="SSF53098">
    <property type="entry name" value="Ribonuclease H-like"/>
    <property type="match status" value="1"/>
</dbReference>
<dbReference type="Gene3D" id="3.10.10.10">
    <property type="entry name" value="HIV Type 1 Reverse Transcriptase, subunit A, domain 1"/>
    <property type="match status" value="1"/>
</dbReference>
<evidence type="ECO:0000313" key="4">
    <source>
        <dbReference type="EMBL" id="KAH9296697.1"/>
    </source>
</evidence>
<dbReference type="Pfam" id="PF00665">
    <property type="entry name" value="rve"/>
    <property type="match status" value="1"/>
</dbReference>
<reference evidence="4 5" key="1">
    <citation type="journal article" date="2021" name="Nat. Plants">
        <title>The Taxus genome provides insights into paclitaxel biosynthesis.</title>
        <authorList>
            <person name="Xiong X."/>
            <person name="Gou J."/>
            <person name="Liao Q."/>
            <person name="Li Y."/>
            <person name="Zhou Q."/>
            <person name="Bi G."/>
            <person name="Li C."/>
            <person name="Du R."/>
            <person name="Wang X."/>
            <person name="Sun T."/>
            <person name="Guo L."/>
            <person name="Liang H."/>
            <person name="Lu P."/>
            <person name="Wu Y."/>
            <person name="Zhang Z."/>
            <person name="Ro D.K."/>
            <person name="Shang Y."/>
            <person name="Huang S."/>
            <person name="Yan J."/>
        </authorList>
    </citation>
    <scope>NUCLEOTIDE SEQUENCE [LARGE SCALE GENOMIC DNA]</scope>
    <source>
        <strain evidence="4">Ta-2019</strain>
    </source>
</reference>
<evidence type="ECO:0000259" key="3">
    <source>
        <dbReference type="PROSITE" id="PS50994"/>
    </source>
</evidence>
<dbReference type="GO" id="GO:0015074">
    <property type="term" value="P:DNA integration"/>
    <property type="evidence" value="ECO:0007669"/>
    <property type="project" value="InterPro"/>
</dbReference>
<keyword evidence="5" id="KW-1185">Reference proteome</keyword>
<dbReference type="Gene3D" id="3.30.420.10">
    <property type="entry name" value="Ribonuclease H-like superfamily/Ribonuclease H"/>
    <property type="match status" value="1"/>
</dbReference>
<dbReference type="InterPro" id="IPR000477">
    <property type="entry name" value="RT_dom"/>
</dbReference>
<dbReference type="PANTHER" id="PTHR37984:SF5">
    <property type="entry name" value="PROTEIN NYNRIN-LIKE"/>
    <property type="match status" value="1"/>
</dbReference>
<dbReference type="Pfam" id="PF00078">
    <property type="entry name" value="RVT_1"/>
    <property type="match status" value="1"/>
</dbReference>
<dbReference type="EMBL" id="JAHRHJ020000011">
    <property type="protein sequence ID" value="KAH9296697.1"/>
    <property type="molecule type" value="Genomic_DNA"/>
</dbReference>
<accession>A0AA38FCM7</accession>
<dbReference type="OMA" id="HAGWITH"/>
<dbReference type="Pfam" id="PF17919">
    <property type="entry name" value="RT_RNaseH_2"/>
    <property type="match status" value="1"/>
</dbReference>
<dbReference type="AlphaFoldDB" id="A0AA38FCM7"/>
<feature type="domain" description="Reverse transcriptase" evidence="2">
    <location>
        <begin position="9"/>
        <end position="188"/>
    </location>
</feature>
<feature type="domain" description="Integrase catalytic" evidence="3">
    <location>
        <begin position="557"/>
        <end position="716"/>
    </location>
</feature>
<dbReference type="GO" id="GO:0003676">
    <property type="term" value="F:nucleic acid binding"/>
    <property type="evidence" value="ECO:0007669"/>
    <property type="project" value="InterPro"/>
</dbReference>
<evidence type="ECO:0000259" key="2">
    <source>
        <dbReference type="PROSITE" id="PS50878"/>
    </source>
</evidence>
<comment type="caution">
    <text evidence="4">The sequence shown here is derived from an EMBL/GenBank/DDBJ whole genome shotgun (WGS) entry which is preliminary data.</text>
</comment>
<dbReference type="Gene3D" id="1.10.340.70">
    <property type="match status" value="1"/>
</dbReference>
<name>A0AA38FCM7_TAXCH</name>
<dbReference type="PROSITE" id="PS50994">
    <property type="entry name" value="INTEGRASE"/>
    <property type="match status" value="1"/>
</dbReference>
<keyword evidence="1" id="KW-0511">Multifunctional enzyme</keyword>